<dbReference type="GO" id="GO:0006261">
    <property type="term" value="P:DNA-templated DNA replication"/>
    <property type="evidence" value="ECO:0007669"/>
    <property type="project" value="TreeGrafter"/>
</dbReference>
<evidence type="ECO:0000256" key="3">
    <source>
        <dbReference type="ARBA" id="ARBA00022679"/>
    </source>
</evidence>
<sequence>VRLTPATLLSHLEKGCDRAYLLFGPESLLVDEGCARLRQAARTQGVDEILRFTAGVDLDWQQLHESTRSLALFASRRMIEVRLPTGKPGTTGAKTLISLLEEDRDDIILVVVAGRIDKRTQAANWFKMLEQKGVVVEAAAVPTGKLPRWIEARLLARGLRPESGVAKRLAFYVEGNLRAAAQEIDKLALLLPPGQGLTIEVLERSISDQARFSVYQFVDSCLQGVFERALRMLTTLRRDGTEPVLVIWALAREARQLVEMAAQIDGGQSRHTVFRHHQVWSTRSTCVGAALERHTGTYWCHLLAHLAEIDQVAKGRRATVGSPWAQLERVALSMCGINTGSGLSF</sequence>
<evidence type="ECO:0000256" key="7">
    <source>
        <dbReference type="ARBA" id="ARBA00034754"/>
    </source>
</evidence>
<dbReference type="Gene3D" id="1.20.272.10">
    <property type="match status" value="1"/>
</dbReference>
<accession>A0A382CQV5</accession>
<evidence type="ECO:0000256" key="5">
    <source>
        <dbReference type="ARBA" id="ARBA00022705"/>
    </source>
</evidence>
<dbReference type="GO" id="GO:0009360">
    <property type="term" value="C:DNA polymerase III complex"/>
    <property type="evidence" value="ECO:0007669"/>
    <property type="project" value="InterPro"/>
</dbReference>
<organism evidence="11">
    <name type="scientific">marine metagenome</name>
    <dbReference type="NCBI Taxonomy" id="408172"/>
    <lineage>
        <taxon>unclassified sequences</taxon>
        <taxon>metagenomes</taxon>
        <taxon>ecological metagenomes</taxon>
    </lineage>
</organism>
<evidence type="ECO:0000256" key="2">
    <source>
        <dbReference type="ARBA" id="ARBA00017703"/>
    </source>
</evidence>
<dbReference type="AlphaFoldDB" id="A0A382CQV5"/>
<evidence type="ECO:0000259" key="10">
    <source>
        <dbReference type="Pfam" id="PF14840"/>
    </source>
</evidence>
<evidence type="ECO:0000256" key="1">
    <source>
        <dbReference type="ARBA" id="ARBA00012417"/>
    </source>
</evidence>
<keyword evidence="5" id="KW-0235">DNA replication</keyword>
<dbReference type="InterPro" id="IPR027417">
    <property type="entry name" value="P-loop_NTPase"/>
</dbReference>
<dbReference type="InterPro" id="IPR032780">
    <property type="entry name" value="DNA_pol3_delt_C"/>
</dbReference>
<gene>
    <name evidence="11" type="ORF">METZ01_LOCUS181113</name>
</gene>
<protein>
    <recommendedName>
        <fullName evidence="2">DNA polymerase III subunit delta</fullName>
        <ecNumber evidence="1">2.7.7.7</ecNumber>
    </recommendedName>
</protein>
<dbReference type="EC" id="2.7.7.7" evidence="1"/>
<dbReference type="InterPro" id="IPR005790">
    <property type="entry name" value="DNA_polIII_delta"/>
</dbReference>
<dbReference type="GO" id="GO:0003677">
    <property type="term" value="F:DNA binding"/>
    <property type="evidence" value="ECO:0007669"/>
    <property type="project" value="InterPro"/>
</dbReference>
<feature type="domain" description="DNA polymerase III delta N-terminal" evidence="9">
    <location>
        <begin position="20"/>
        <end position="138"/>
    </location>
</feature>
<evidence type="ECO:0000313" key="11">
    <source>
        <dbReference type="EMBL" id="SVB28259.1"/>
    </source>
</evidence>
<comment type="catalytic activity">
    <reaction evidence="8">
        <text>DNA(n) + a 2'-deoxyribonucleoside 5'-triphosphate = DNA(n+1) + diphosphate</text>
        <dbReference type="Rhea" id="RHEA:22508"/>
        <dbReference type="Rhea" id="RHEA-COMP:17339"/>
        <dbReference type="Rhea" id="RHEA-COMP:17340"/>
        <dbReference type="ChEBI" id="CHEBI:33019"/>
        <dbReference type="ChEBI" id="CHEBI:61560"/>
        <dbReference type="ChEBI" id="CHEBI:173112"/>
        <dbReference type="EC" id="2.7.7.7"/>
    </reaction>
</comment>
<comment type="similarity">
    <text evidence="7">Belongs to the DNA polymerase HolA subunit family.</text>
</comment>
<evidence type="ECO:0000256" key="8">
    <source>
        <dbReference type="ARBA" id="ARBA00049244"/>
    </source>
</evidence>
<feature type="domain" description="DNA polymerase III subunit delta C-terminal" evidence="10">
    <location>
        <begin position="215"/>
        <end position="336"/>
    </location>
</feature>
<dbReference type="SUPFAM" id="SSF52540">
    <property type="entry name" value="P-loop containing nucleoside triphosphate hydrolases"/>
    <property type="match status" value="1"/>
</dbReference>
<dbReference type="Gene3D" id="3.40.50.300">
    <property type="entry name" value="P-loop containing nucleotide triphosphate hydrolases"/>
    <property type="match status" value="1"/>
</dbReference>
<name>A0A382CQV5_9ZZZZ</name>
<reference evidence="11" key="1">
    <citation type="submission" date="2018-05" db="EMBL/GenBank/DDBJ databases">
        <authorList>
            <person name="Lanie J.A."/>
            <person name="Ng W.-L."/>
            <person name="Kazmierczak K.M."/>
            <person name="Andrzejewski T.M."/>
            <person name="Davidsen T.M."/>
            <person name="Wayne K.J."/>
            <person name="Tettelin H."/>
            <person name="Glass J.I."/>
            <person name="Rusch D."/>
            <person name="Podicherti R."/>
            <person name="Tsui H.-C.T."/>
            <person name="Winkler M.E."/>
        </authorList>
    </citation>
    <scope>NUCLEOTIDE SEQUENCE</scope>
</reference>
<dbReference type="InterPro" id="IPR010372">
    <property type="entry name" value="DNA_pol3_delta_N"/>
</dbReference>
<dbReference type="EMBL" id="UINC01035599">
    <property type="protein sequence ID" value="SVB28259.1"/>
    <property type="molecule type" value="Genomic_DNA"/>
</dbReference>
<keyword evidence="3" id="KW-0808">Transferase</keyword>
<evidence type="ECO:0000256" key="6">
    <source>
        <dbReference type="ARBA" id="ARBA00022932"/>
    </source>
</evidence>
<dbReference type="SUPFAM" id="SSF48019">
    <property type="entry name" value="post-AAA+ oligomerization domain-like"/>
    <property type="match status" value="1"/>
</dbReference>
<keyword evidence="6" id="KW-0239">DNA-directed DNA polymerase</keyword>
<dbReference type="GO" id="GO:0003887">
    <property type="term" value="F:DNA-directed DNA polymerase activity"/>
    <property type="evidence" value="ECO:0007669"/>
    <property type="project" value="UniProtKB-KW"/>
</dbReference>
<evidence type="ECO:0000256" key="4">
    <source>
        <dbReference type="ARBA" id="ARBA00022695"/>
    </source>
</evidence>
<dbReference type="CDD" id="cd18138">
    <property type="entry name" value="HLD_clamp_pol_III_delta"/>
    <property type="match status" value="1"/>
</dbReference>
<dbReference type="Gene3D" id="1.10.8.60">
    <property type="match status" value="1"/>
</dbReference>
<dbReference type="Pfam" id="PF14840">
    <property type="entry name" value="DNA_pol3_delt_C"/>
    <property type="match status" value="1"/>
</dbReference>
<evidence type="ECO:0000259" key="9">
    <source>
        <dbReference type="Pfam" id="PF06144"/>
    </source>
</evidence>
<proteinExistence type="inferred from homology"/>
<keyword evidence="4" id="KW-0548">Nucleotidyltransferase</keyword>
<dbReference type="InterPro" id="IPR008921">
    <property type="entry name" value="DNA_pol3_clamp-load_cplx_C"/>
</dbReference>
<dbReference type="Pfam" id="PF06144">
    <property type="entry name" value="DNA_pol3_delta"/>
    <property type="match status" value="1"/>
</dbReference>
<dbReference type="NCBIfam" id="TIGR01128">
    <property type="entry name" value="holA"/>
    <property type="match status" value="1"/>
</dbReference>
<dbReference type="PANTHER" id="PTHR34388:SF1">
    <property type="entry name" value="DNA POLYMERASE III SUBUNIT DELTA"/>
    <property type="match status" value="1"/>
</dbReference>
<dbReference type="PANTHER" id="PTHR34388">
    <property type="entry name" value="DNA POLYMERASE III SUBUNIT DELTA"/>
    <property type="match status" value="1"/>
</dbReference>
<feature type="non-terminal residue" evidence="11">
    <location>
        <position position="1"/>
    </location>
</feature>